<dbReference type="OrthoDB" id="7376391at2"/>
<dbReference type="Pfam" id="PF20797">
    <property type="entry name" value="HepT-like_2"/>
    <property type="match status" value="1"/>
</dbReference>
<name>A0A317FLH7_9PROT</name>
<reference evidence="3" key="1">
    <citation type="submission" date="2018-05" db="EMBL/GenBank/DDBJ databases">
        <authorList>
            <person name="Du Z."/>
            <person name="Wang X."/>
        </authorList>
    </citation>
    <scope>NUCLEOTIDE SEQUENCE [LARGE SCALE GENOMIC DNA]</scope>
    <source>
        <strain evidence="3">CQN31</strain>
    </source>
</reference>
<proteinExistence type="predicted"/>
<evidence type="ECO:0000259" key="1">
    <source>
        <dbReference type="Pfam" id="PF20797"/>
    </source>
</evidence>
<comment type="caution">
    <text evidence="2">The sequence shown here is derived from an EMBL/GenBank/DDBJ whole genome shotgun (WGS) entry which is preliminary data.</text>
</comment>
<dbReference type="Proteomes" id="UP000245765">
    <property type="component" value="Unassembled WGS sequence"/>
</dbReference>
<organism evidence="2 3">
    <name type="scientific">Falsiroseomonas bella</name>
    <dbReference type="NCBI Taxonomy" id="2184016"/>
    <lineage>
        <taxon>Bacteria</taxon>
        <taxon>Pseudomonadati</taxon>
        <taxon>Pseudomonadota</taxon>
        <taxon>Alphaproteobacteria</taxon>
        <taxon>Acetobacterales</taxon>
        <taxon>Roseomonadaceae</taxon>
        <taxon>Falsiroseomonas</taxon>
    </lineage>
</organism>
<feature type="domain" description="HepT-like" evidence="1">
    <location>
        <begin position="44"/>
        <end position="150"/>
    </location>
</feature>
<gene>
    <name evidence="2" type="ORF">DFH01_03905</name>
</gene>
<evidence type="ECO:0000313" key="3">
    <source>
        <dbReference type="Proteomes" id="UP000245765"/>
    </source>
</evidence>
<sequence length="158" mass="16735">MTPPAWADIAADLDAALNQAALAQARARGLAGRTGDDRSAHELAIGKHLHDAYTAAEKAVERVVEVVDGDIPRGRSFHRDLIRRAAMPIPGGRLAIISADTAAGLEDLLGFRHVFRHVYGTFDFGRAAPNVALAATVIPRLRDEITAFAAGLGLAPRA</sequence>
<dbReference type="RefSeq" id="WP_109869057.1">
    <property type="nucleotide sequence ID" value="NZ_QGNA01000001.1"/>
</dbReference>
<evidence type="ECO:0000313" key="2">
    <source>
        <dbReference type="EMBL" id="PWS38436.1"/>
    </source>
</evidence>
<dbReference type="InterPro" id="IPR048769">
    <property type="entry name" value="HepT-like_dom"/>
</dbReference>
<accession>A0A317FLH7</accession>
<dbReference type="AlphaFoldDB" id="A0A317FLH7"/>
<keyword evidence="3" id="KW-1185">Reference proteome</keyword>
<protein>
    <recommendedName>
        <fullName evidence="1">HepT-like domain-containing protein</fullName>
    </recommendedName>
</protein>
<dbReference type="EMBL" id="QGNA01000001">
    <property type="protein sequence ID" value="PWS38436.1"/>
    <property type="molecule type" value="Genomic_DNA"/>
</dbReference>